<dbReference type="GO" id="GO:0004252">
    <property type="term" value="F:serine-type endopeptidase activity"/>
    <property type="evidence" value="ECO:0007669"/>
    <property type="project" value="UniProtKB-UniRule"/>
</dbReference>
<comment type="similarity">
    <text evidence="1 5">Belongs to the peptidase S8 family.</text>
</comment>
<dbReference type="PROSITE" id="PS00137">
    <property type="entry name" value="SUBTILASE_HIS"/>
    <property type="match status" value="1"/>
</dbReference>
<evidence type="ECO:0000256" key="2">
    <source>
        <dbReference type="ARBA" id="ARBA00022670"/>
    </source>
</evidence>
<dbReference type="PRINTS" id="PR00723">
    <property type="entry name" value="SUBTILISIN"/>
</dbReference>
<keyword evidence="3 5" id="KW-0378">Hydrolase</keyword>
<dbReference type="InterPro" id="IPR000209">
    <property type="entry name" value="Peptidase_S8/S53_dom"/>
</dbReference>
<dbReference type="AlphaFoldDB" id="A0A846MP43"/>
<sequence length="420" mass="44434">MNKRNLFTAAGLAAFFVASCLTGCKQQEETMTPAPTSDVQVVESSDAYEGRYIVVFKDEVAATFRSRIPAEPNRREGKLEYSRRVEELAREEVSRLLAEVGIQRDKSTLDNVYGNVFLGFADQLSAEELRILRQDSRVAIIEPDRPVFLEPVEVKEGTNAAQTTPWGITRVGGAVESTGLSRWAFVIDSGIDLTHPDLNVNTQYSRTFVGGTPTDQNGHGTHVAGTIAAKNNSYGVVGVAAGATVVSIRVFGASGQGSTSTIINGVDYTASVVVQGDVVNMSLGGGASTSLDNAVKNLASKGVYVAVAAGNSSANANNYSPARVNYYNSSNGGKVLTISAMDSQDRFASFSNYANPPIDFCAPGVSIYSTYKGGSYATLSGTSMATPHIAGIMLVNNGAVYTSGYVKNDPDGNPDPIGRR</sequence>
<evidence type="ECO:0000256" key="5">
    <source>
        <dbReference type="PROSITE-ProRule" id="PRU01240"/>
    </source>
</evidence>
<dbReference type="Pfam" id="PF00082">
    <property type="entry name" value="Peptidase_S8"/>
    <property type="match status" value="1"/>
</dbReference>
<evidence type="ECO:0000259" key="6">
    <source>
        <dbReference type="Pfam" id="PF00082"/>
    </source>
</evidence>
<dbReference type="CDD" id="cd04077">
    <property type="entry name" value="Peptidases_S8_PCSK9_ProteinaseK_like"/>
    <property type="match status" value="1"/>
</dbReference>
<evidence type="ECO:0000313" key="8">
    <source>
        <dbReference type="EMBL" id="NIK73172.1"/>
    </source>
</evidence>
<keyword evidence="4 5" id="KW-0720">Serine protease</keyword>
<dbReference type="Proteomes" id="UP000537126">
    <property type="component" value="Unassembled WGS sequence"/>
</dbReference>
<evidence type="ECO:0000256" key="4">
    <source>
        <dbReference type="ARBA" id="ARBA00022825"/>
    </source>
</evidence>
<dbReference type="InterPro" id="IPR022398">
    <property type="entry name" value="Peptidase_S8_His-AS"/>
</dbReference>
<dbReference type="PROSITE" id="PS51257">
    <property type="entry name" value="PROKAR_LIPOPROTEIN"/>
    <property type="match status" value="1"/>
</dbReference>
<dbReference type="GO" id="GO:0006508">
    <property type="term" value="P:proteolysis"/>
    <property type="evidence" value="ECO:0007669"/>
    <property type="project" value="UniProtKB-KW"/>
</dbReference>
<protein>
    <recommendedName>
        <fullName evidence="10">Peptidase S8</fullName>
    </recommendedName>
</protein>
<dbReference type="GO" id="GO:0005615">
    <property type="term" value="C:extracellular space"/>
    <property type="evidence" value="ECO:0007669"/>
    <property type="project" value="TreeGrafter"/>
</dbReference>
<dbReference type="Pfam" id="PF05922">
    <property type="entry name" value="Inhibitor_I9"/>
    <property type="match status" value="1"/>
</dbReference>
<evidence type="ECO:0008006" key="10">
    <source>
        <dbReference type="Google" id="ProtNLM"/>
    </source>
</evidence>
<feature type="domain" description="Inhibitor I9" evidence="7">
    <location>
        <begin position="51"/>
        <end position="149"/>
    </location>
</feature>
<dbReference type="Gene3D" id="3.30.70.80">
    <property type="entry name" value="Peptidase S8 propeptide/proteinase inhibitor I9"/>
    <property type="match status" value="1"/>
</dbReference>
<dbReference type="EMBL" id="JAASRN010000001">
    <property type="protein sequence ID" value="NIK73172.1"/>
    <property type="molecule type" value="Genomic_DNA"/>
</dbReference>
<feature type="active site" description="Charge relay system" evidence="5">
    <location>
        <position position="188"/>
    </location>
</feature>
<comment type="caution">
    <text evidence="8">The sequence shown here is derived from an EMBL/GenBank/DDBJ whole genome shotgun (WGS) entry which is preliminary data.</text>
</comment>
<keyword evidence="2 5" id="KW-0645">Protease</keyword>
<dbReference type="InterPro" id="IPR036852">
    <property type="entry name" value="Peptidase_S8/S53_dom_sf"/>
</dbReference>
<proteinExistence type="inferred from homology"/>
<dbReference type="SUPFAM" id="SSF54897">
    <property type="entry name" value="Protease propeptides/inhibitors"/>
    <property type="match status" value="1"/>
</dbReference>
<feature type="active site" description="Charge relay system" evidence="5">
    <location>
        <position position="383"/>
    </location>
</feature>
<dbReference type="PROSITE" id="PS51892">
    <property type="entry name" value="SUBTILASE"/>
    <property type="match status" value="1"/>
</dbReference>
<organism evidence="8 9">
    <name type="scientific">Thermonema lapsum</name>
    <dbReference type="NCBI Taxonomy" id="28195"/>
    <lineage>
        <taxon>Bacteria</taxon>
        <taxon>Pseudomonadati</taxon>
        <taxon>Bacteroidota</taxon>
        <taxon>Cytophagia</taxon>
        <taxon>Cytophagales</taxon>
        <taxon>Thermonemataceae</taxon>
        <taxon>Thermonema</taxon>
    </lineage>
</organism>
<dbReference type="InterPro" id="IPR015500">
    <property type="entry name" value="Peptidase_S8_subtilisin-rel"/>
</dbReference>
<evidence type="ECO:0000259" key="7">
    <source>
        <dbReference type="Pfam" id="PF05922"/>
    </source>
</evidence>
<dbReference type="InterPro" id="IPR034193">
    <property type="entry name" value="PCSK9_ProteinaseK-like"/>
</dbReference>
<gene>
    <name evidence="8" type="ORF">FHS56_000658</name>
</gene>
<dbReference type="InterPro" id="IPR023828">
    <property type="entry name" value="Peptidase_S8_Ser-AS"/>
</dbReference>
<keyword evidence="9" id="KW-1185">Reference proteome</keyword>
<dbReference type="PANTHER" id="PTHR43806:SF11">
    <property type="entry name" value="CEREVISIN-RELATED"/>
    <property type="match status" value="1"/>
</dbReference>
<evidence type="ECO:0000313" key="9">
    <source>
        <dbReference type="Proteomes" id="UP000537126"/>
    </source>
</evidence>
<dbReference type="SUPFAM" id="SSF52743">
    <property type="entry name" value="Subtilisin-like"/>
    <property type="match status" value="1"/>
</dbReference>
<evidence type="ECO:0000256" key="1">
    <source>
        <dbReference type="ARBA" id="ARBA00011073"/>
    </source>
</evidence>
<reference evidence="8 9" key="1">
    <citation type="submission" date="2020-03" db="EMBL/GenBank/DDBJ databases">
        <title>Genomic Encyclopedia of Type Strains, Phase IV (KMG-IV): sequencing the most valuable type-strain genomes for metagenomic binning, comparative biology and taxonomic classification.</title>
        <authorList>
            <person name="Goeker M."/>
        </authorList>
    </citation>
    <scope>NUCLEOTIDE SEQUENCE [LARGE SCALE GENOMIC DNA]</scope>
    <source>
        <strain evidence="8 9">DSM 5718</strain>
    </source>
</reference>
<dbReference type="PANTHER" id="PTHR43806">
    <property type="entry name" value="PEPTIDASE S8"/>
    <property type="match status" value="1"/>
</dbReference>
<dbReference type="InterPro" id="IPR010259">
    <property type="entry name" value="S8pro/Inhibitor_I9"/>
</dbReference>
<dbReference type="RefSeq" id="WP_166918439.1">
    <property type="nucleotide sequence ID" value="NZ_JAASRN010000001.1"/>
</dbReference>
<accession>A0A846MP43</accession>
<feature type="domain" description="Peptidase S8/S53" evidence="6">
    <location>
        <begin position="186"/>
        <end position="393"/>
    </location>
</feature>
<dbReference type="PROSITE" id="PS00138">
    <property type="entry name" value="SUBTILASE_SER"/>
    <property type="match status" value="1"/>
</dbReference>
<feature type="active site" description="Charge relay system" evidence="5">
    <location>
        <position position="219"/>
    </location>
</feature>
<dbReference type="Gene3D" id="3.40.50.200">
    <property type="entry name" value="Peptidase S8/S53 domain"/>
    <property type="match status" value="1"/>
</dbReference>
<dbReference type="InterPro" id="IPR037045">
    <property type="entry name" value="S8pro/Inhibitor_I9_sf"/>
</dbReference>
<evidence type="ECO:0000256" key="3">
    <source>
        <dbReference type="ARBA" id="ARBA00022801"/>
    </source>
</evidence>
<name>A0A846MP43_9BACT</name>
<dbReference type="InterPro" id="IPR050131">
    <property type="entry name" value="Peptidase_S8_subtilisin-like"/>
</dbReference>